<dbReference type="Proteomes" id="UP000265618">
    <property type="component" value="Unassembled WGS sequence"/>
</dbReference>
<keyword evidence="2" id="KW-1185">Reference proteome</keyword>
<name>A0A9K3CPM2_9EUKA</name>
<evidence type="ECO:0000313" key="2">
    <source>
        <dbReference type="Proteomes" id="UP000265618"/>
    </source>
</evidence>
<proteinExistence type="predicted"/>
<organism evidence="1 2">
    <name type="scientific">Kipferlia bialata</name>
    <dbReference type="NCBI Taxonomy" id="797122"/>
    <lineage>
        <taxon>Eukaryota</taxon>
        <taxon>Metamonada</taxon>
        <taxon>Carpediemonas-like organisms</taxon>
        <taxon>Kipferlia</taxon>
    </lineage>
</organism>
<reference evidence="1 2" key="1">
    <citation type="journal article" date="2018" name="PLoS ONE">
        <title>The draft genome of Kipferlia bialata reveals reductive genome evolution in fornicate parasites.</title>
        <authorList>
            <person name="Tanifuji G."/>
            <person name="Takabayashi S."/>
            <person name="Kume K."/>
            <person name="Takagi M."/>
            <person name="Nakayama T."/>
            <person name="Kamikawa R."/>
            <person name="Inagaki Y."/>
            <person name="Hashimoto T."/>
        </authorList>
    </citation>
    <scope>NUCLEOTIDE SEQUENCE [LARGE SCALE GENOMIC DNA]</scope>
    <source>
        <strain evidence="1">NY0173</strain>
    </source>
</reference>
<comment type="caution">
    <text evidence="1">The sequence shown here is derived from an EMBL/GenBank/DDBJ whole genome shotgun (WGS) entry which is preliminary data.</text>
</comment>
<dbReference type="AlphaFoldDB" id="A0A9K3CPM2"/>
<protein>
    <submittedName>
        <fullName evidence="1">Uncharacterized protein</fullName>
    </submittedName>
</protein>
<sequence>MLAELGFERLWVSEKVEGGAMLMQAAPLGNGQILITYFSGREWGRKERQTYLIATVHSDGSVTEEVIEGPPVSGQGQACGVRLVRAGGVVVAYGGYYQVEDTVRYIRERKVSTFFRGVHTSRVEIFDIGGQRWVPTSLPPTPLPMSPRPTPDRSRDYYEPVSVADGEDGEQEVTRGCPTVLTVLAGRLLVGGGFAISARESRRNAIDYDFYKVVESSMYSVELSALEGGGGEWRKEQDLPGIRVCESMWRSLGTTVDGRYVIPSEDDGLYSFTFEQGWKCDASFVPRAKDDECAPFGTGSEFAEFLSRGDSSSSHVPCYSLAGGIPSTLLALGPSGEAGVVAGDAASHSPSLLIFGVDCPEYGVSELDLTSGVVSKSLYSLEDPTGVPPYVVSSVWVTHRQSWRCMEATATNYGTTTTRYPE</sequence>
<gene>
    <name evidence="1" type="ORF">KIPB_000971</name>
</gene>
<accession>A0A9K3CPM2</accession>
<evidence type="ECO:0000313" key="1">
    <source>
        <dbReference type="EMBL" id="GIQ80211.1"/>
    </source>
</evidence>
<dbReference type="EMBL" id="BDIP01000123">
    <property type="protein sequence ID" value="GIQ80211.1"/>
    <property type="molecule type" value="Genomic_DNA"/>
</dbReference>